<dbReference type="GO" id="GO:0031123">
    <property type="term" value="P:RNA 3'-end processing"/>
    <property type="evidence" value="ECO:0007669"/>
    <property type="project" value="TreeGrafter"/>
</dbReference>
<name>A0A9P8IAH7_9PEZI</name>
<dbReference type="GO" id="GO:0010605">
    <property type="term" value="P:negative regulation of macromolecule metabolic process"/>
    <property type="evidence" value="ECO:0007669"/>
    <property type="project" value="UniProtKB-ARBA"/>
</dbReference>
<comment type="subcellular location">
    <subcellularLocation>
        <location evidence="3">Cytoplasm</location>
    </subcellularLocation>
</comment>
<feature type="compositionally biased region" description="Basic and acidic residues" evidence="10">
    <location>
        <begin position="514"/>
        <end position="526"/>
    </location>
</feature>
<comment type="similarity">
    <text evidence="4">Belongs to the DNA polymerase type-B-like family.</text>
</comment>
<comment type="caution">
    <text evidence="14">The sequence shown here is derived from an EMBL/GenBank/DDBJ whole genome shotgun (WGS) entry which is preliminary data.</text>
</comment>
<feature type="region of interest" description="Disordered" evidence="10">
    <location>
        <begin position="1464"/>
        <end position="1485"/>
    </location>
</feature>
<feature type="compositionally biased region" description="Polar residues" evidence="10">
    <location>
        <begin position="409"/>
        <end position="419"/>
    </location>
</feature>
<dbReference type="EC" id="2.7.7.19" evidence="5"/>
<keyword evidence="7" id="KW-0808">Transferase</keyword>
<comment type="cofactor">
    <cofactor evidence="1">
        <name>Mn(2+)</name>
        <dbReference type="ChEBI" id="CHEBI:29035"/>
    </cofactor>
</comment>
<feature type="chain" id="PRO_5040373837" description="polynucleotide adenylyltransferase" evidence="11">
    <location>
        <begin position="20"/>
        <end position="1485"/>
    </location>
</feature>
<feature type="domain" description="PAP-associated" evidence="12">
    <location>
        <begin position="1342"/>
        <end position="1418"/>
    </location>
</feature>
<dbReference type="InterPro" id="IPR002058">
    <property type="entry name" value="PAP_assoc"/>
</dbReference>
<evidence type="ECO:0000256" key="8">
    <source>
        <dbReference type="ARBA" id="ARBA00022723"/>
    </source>
</evidence>
<dbReference type="Gene3D" id="3.30.460.10">
    <property type="entry name" value="Beta Polymerase, domain 2"/>
    <property type="match status" value="1"/>
</dbReference>
<dbReference type="GO" id="GO:0046872">
    <property type="term" value="F:metal ion binding"/>
    <property type="evidence" value="ECO:0007669"/>
    <property type="project" value="UniProtKB-KW"/>
</dbReference>
<evidence type="ECO:0000313" key="14">
    <source>
        <dbReference type="EMBL" id="KAH0543711.1"/>
    </source>
</evidence>
<dbReference type="OrthoDB" id="407432at2759"/>
<evidence type="ECO:0000256" key="9">
    <source>
        <dbReference type="ARBA" id="ARBA00022842"/>
    </source>
</evidence>
<evidence type="ECO:0000256" key="5">
    <source>
        <dbReference type="ARBA" id="ARBA00012388"/>
    </source>
</evidence>
<feature type="compositionally biased region" description="Polar residues" evidence="10">
    <location>
        <begin position="500"/>
        <end position="509"/>
    </location>
</feature>
<dbReference type="Proteomes" id="UP000698800">
    <property type="component" value="Unassembled WGS sequence"/>
</dbReference>
<dbReference type="SUPFAM" id="SSF81631">
    <property type="entry name" value="PAP/OAS1 substrate-binding domain"/>
    <property type="match status" value="1"/>
</dbReference>
<feature type="signal peptide" evidence="11">
    <location>
        <begin position="1"/>
        <end position="19"/>
    </location>
</feature>
<feature type="domain" description="Poly(A) RNA polymerase mitochondrial-like central palm" evidence="13">
    <location>
        <begin position="710"/>
        <end position="826"/>
    </location>
</feature>
<reference evidence="14" key="1">
    <citation type="submission" date="2021-03" db="EMBL/GenBank/DDBJ databases">
        <title>Comparative genomics and phylogenomic investigation of the class Geoglossomycetes provide insights into ecological specialization and systematics.</title>
        <authorList>
            <person name="Melie T."/>
            <person name="Pirro S."/>
            <person name="Miller A.N."/>
            <person name="Quandt A."/>
        </authorList>
    </citation>
    <scope>NUCLEOTIDE SEQUENCE</scope>
    <source>
        <strain evidence="14">GBOQ0MN5Z8</strain>
    </source>
</reference>
<feature type="region of interest" description="Disordered" evidence="10">
    <location>
        <begin position="228"/>
        <end position="315"/>
    </location>
</feature>
<feature type="region of interest" description="Disordered" evidence="10">
    <location>
        <begin position="394"/>
        <end position="441"/>
    </location>
</feature>
<keyword evidence="9" id="KW-0460">Magnesium</keyword>
<evidence type="ECO:0000256" key="4">
    <source>
        <dbReference type="ARBA" id="ARBA00008593"/>
    </source>
</evidence>
<dbReference type="GO" id="GO:0005737">
    <property type="term" value="C:cytoplasm"/>
    <property type="evidence" value="ECO:0007669"/>
    <property type="project" value="UniProtKB-SubCell"/>
</dbReference>
<evidence type="ECO:0000256" key="7">
    <source>
        <dbReference type="ARBA" id="ARBA00022679"/>
    </source>
</evidence>
<dbReference type="Gene3D" id="1.10.1410.10">
    <property type="match status" value="1"/>
</dbReference>
<gene>
    <name evidence="14" type="ORF">FGG08_002027</name>
</gene>
<dbReference type="InterPro" id="IPR054708">
    <property type="entry name" value="MTPAP-like_central"/>
</dbReference>
<evidence type="ECO:0000256" key="6">
    <source>
        <dbReference type="ARBA" id="ARBA00022490"/>
    </source>
</evidence>
<feature type="region of interest" description="Disordered" evidence="10">
    <location>
        <begin position="879"/>
        <end position="910"/>
    </location>
</feature>
<dbReference type="GO" id="GO:0050265">
    <property type="term" value="F:RNA uridylyltransferase activity"/>
    <property type="evidence" value="ECO:0007669"/>
    <property type="project" value="TreeGrafter"/>
</dbReference>
<proteinExistence type="inferred from homology"/>
<dbReference type="Pfam" id="PF22600">
    <property type="entry name" value="MTPAP-like_central"/>
    <property type="match status" value="1"/>
</dbReference>
<dbReference type="InterPro" id="IPR043519">
    <property type="entry name" value="NT_sf"/>
</dbReference>
<keyword evidence="15" id="KW-1185">Reference proteome</keyword>
<dbReference type="GO" id="GO:1990817">
    <property type="term" value="F:poly(A) RNA polymerase activity"/>
    <property type="evidence" value="ECO:0007669"/>
    <property type="project" value="UniProtKB-EC"/>
</dbReference>
<dbReference type="EMBL" id="JAGHQL010000028">
    <property type="protein sequence ID" value="KAH0543711.1"/>
    <property type="molecule type" value="Genomic_DNA"/>
</dbReference>
<accession>A0A9P8IAH7</accession>
<dbReference type="Pfam" id="PF03828">
    <property type="entry name" value="PAP_assoc"/>
    <property type="match status" value="1"/>
</dbReference>
<sequence length="1485" mass="164989">MALVAQLLVPISLELQTAARPSTLASTELAKHVFIPDDSYGEEELAYIINHAFYQAPCENFLSDLAMEGHRIPHGSSSVEYPGGPDDIQQPSWGLPNPPYPQYLVVPSALTSTAPPLVSSREYPTSNGGGVARYDRNSFLGSNFSAFLEQHRNFALAHERAPELNPAELVSTHRYRDPPAPIQNVPPGYYSNHLSFLGNNHSGIDHNDSSSSFNPSLYNTGHYPYHGTPSFGQHGVTGVDEHEPTSPEVGRHPVFGDYGPPRPPYPNYMASSGPIDRPIPVLMSPFHGGGPPSGGRWSSSDEGGTQAGFHSHGSFSSAPQGYGNCESVIPNQIKPALHPALGQNKTAQCPTSSPHNPQNQINTQSHYQETAGQQLASAIRMGIDFNTYQKLYGKPIGDPESKESKLLPSLNSPGPTTNHGLVFREPPKDVDNGRASASTRRLGSGVIMTAKDLGGGSEDVEGRLGSLMIDQEANRPANTLNEANEARPAQLRPHPHDTSVNKQKSSLASWPSIEARDSSAEGKPLEASKPATGSGPNPATSARRRPNQAQRRQSRLQSEFLVAASPATVVVPQSPRRQYSNNKKCSRQQPPPPLALANPQGQNHHKPNFVHHSVNQRHPQVDAREQQQMLLQTQQAHFNKAGIAHQAQSFQRKPQDNIDLHQPTMPVQTGPRQQQLHQQRGPGRFPMSLEETINIQSDYLAGVARAEVAKAEVDYQEMAEKELFRSRLEAICRDVIGQHEASIPDGDAFDPNTIRLECFGSLSSGFATKASDMDLVLLSPLSCPPLSSSNSPIPRLLEKRLLELGFGARFLTKTRVPIMKLCEKPTEELLGLLKKARGKWEAGEDHMAMGEKDTDNTLAFSPSRDLGRIQQMSLYDNEDATTPTLQDDPNPRDSSEPKSPTHSLKQLEQKPKETLWAYNSRARKILKLVGGRDVTLRHENLQSADLKRLAIAAEGFVNGIREEALRNVVKAALPKNFVPSLYGVWLLAEGEQLIKSWETRKIHELTGEKETRGYKLIREWRQLQDREVMVPAHYNEEIRKLLEQMQQLPSLRLLSLTQRPDEPTEMYSTRATAVLEELGGIDCDSGNWEDELSPTQRTLLELTIRQYIDGIHDPALRKEVRRTSSRRNVSLADLSSIHLAEASIQKYESGISMGLYTSQEQETLKEHGQLVRLYGLKSGREDVRTILEKMKSIPDPYPLPKQRDFTDALEFPKSGIGIQCDINFSNLLALYNTALLRCYSLSDPRVRPMTIFVKAWAKKRKINSPYHGTLSSYGYVLMVLHYLLNIASPPVLTNLQHAWEFSEREFLLDGGLCGGYDVKFWCDEEEIKRLASLGQFTQNQQSLGALLRGFFEYYSHQGAHVTKNGFVWNLNTISIRTAGGLIPKHTKGWTEAKTVVVGGKEVRQRYLLAIEDPFETDHNVGRTVTYHGVSLIRDEFRRAWRIVNAVGKDYKFLEGLFDEVEEMKGRGEKPVRGGGATETGARSQE</sequence>
<comment type="cofactor">
    <cofactor evidence="2">
        <name>Mg(2+)</name>
        <dbReference type="ChEBI" id="CHEBI:18420"/>
    </cofactor>
</comment>
<dbReference type="SUPFAM" id="SSF81301">
    <property type="entry name" value="Nucleotidyltransferase"/>
    <property type="match status" value="1"/>
</dbReference>
<evidence type="ECO:0000259" key="12">
    <source>
        <dbReference type="Pfam" id="PF03828"/>
    </source>
</evidence>
<evidence type="ECO:0000256" key="2">
    <source>
        <dbReference type="ARBA" id="ARBA00001946"/>
    </source>
</evidence>
<dbReference type="PANTHER" id="PTHR12271:SF40">
    <property type="entry name" value="POLY(A) RNA POLYMERASE GLD2"/>
    <property type="match status" value="1"/>
</dbReference>
<evidence type="ECO:0000256" key="10">
    <source>
        <dbReference type="SAM" id="MobiDB-lite"/>
    </source>
</evidence>
<keyword evidence="11" id="KW-0732">Signal</keyword>
<evidence type="ECO:0000259" key="13">
    <source>
        <dbReference type="Pfam" id="PF22600"/>
    </source>
</evidence>
<protein>
    <recommendedName>
        <fullName evidence="5">polynucleotide adenylyltransferase</fullName>
        <ecNumber evidence="5">2.7.7.19</ecNumber>
    </recommendedName>
</protein>
<evidence type="ECO:0000256" key="1">
    <source>
        <dbReference type="ARBA" id="ARBA00001936"/>
    </source>
</evidence>
<feature type="compositionally biased region" description="Basic and acidic residues" evidence="10">
    <location>
        <begin position="239"/>
        <end position="251"/>
    </location>
</feature>
<feature type="region of interest" description="Disordered" evidence="10">
    <location>
        <begin position="486"/>
        <end position="607"/>
    </location>
</feature>
<evidence type="ECO:0000313" key="15">
    <source>
        <dbReference type="Proteomes" id="UP000698800"/>
    </source>
</evidence>
<keyword evidence="8" id="KW-0479">Metal-binding</keyword>
<evidence type="ECO:0000256" key="3">
    <source>
        <dbReference type="ARBA" id="ARBA00004496"/>
    </source>
</evidence>
<keyword evidence="6" id="KW-0963">Cytoplasm</keyword>
<dbReference type="PANTHER" id="PTHR12271">
    <property type="entry name" value="POLY A POLYMERASE CID PAP -RELATED"/>
    <property type="match status" value="1"/>
</dbReference>
<evidence type="ECO:0000256" key="11">
    <source>
        <dbReference type="SAM" id="SignalP"/>
    </source>
</evidence>
<organism evidence="14 15">
    <name type="scientific">Glutinoglossum americanum</name>
    <dbReference type="NCBI Taxonomy" id="1670608"/>
    <lineage>
        <taxon>Eukaryota</taxon>
        <taxon>Fungi</taxon>
        <taxon>Dikarya</taxon>
        <taxon>Ascomycota</taxon>
        <taxon>Pezizomycotina</taxon>
        <taxon>Geoglossomycetes</taxon>
        <taxon>Geoglossales</taxon>
        <taxon>Geoglossaceae</taxon>
        <taxon>Glutinoglossum</taxon>
    </lineage>
</organism>